<dbReference type="GO" id="GO:0008270">
    <property type="term" value="F:zinc ion binding"/>
    <property type="evidence" value="ECO:0007669"/>
    <property type="project" value="TreeGrafter"/>
</dbReference>
<name>A0A1W1BQB3_9ZZZZ</name>
<evidence type="ECO:0000256" key="1">
    <source>
        <dbReference type="ARBA" id="ARBA00004496"/>
    </source>
</evidence>
<comment type="subunit">
    <text evidence="3">Homodimer.</text>
</comment>
<dbReference type="EMBL" id="FPHJ01000014">
    <property type="protein sequence ID" value="SFV55671.1"/>
    <property type="molecule type" value="Genomic_DNA"/>
</dbReference>
<dbReference type="PANTHER" id="PTHR33202:SF2">
    <property type="entry name" value="FERRIC UPTAKE REGULATION PROTEIN"/>
    <property type="match status" value="1"/>
</dbReference>
<dbReference type="Pfam" id="PF01475">
    <property type="entry name" value="FUR"/>
    <property type="match status" value="1"/>
</dbReference>
<dbReference type="FunFam" id="1.10.10.10:FF:000007">
    <property type="entry name" value="Ferric uptake regulation protein"/>
    <property type="match status" value="1"/>
</dbReference>
<keyword evidence="11" id="KW-0804">Transcription</keyword>
<evidence type="ECO:0000256" key="11">
    <source>
        <dbReference type="ARBA" id="ARBA00023163"/>
    </source>
</evidence>
<dbReference type="NCBIfam" id="NF006999">
    <property type="entry name" value="PRK09462.1"/>
    <property type="match status" value="1"/>
</dbReference>
<dbReference type="SUPFAM" id="SSF46785">
    <property type="entry name" value="Winged helix' DNA-binding domain"/>
    <property type="match status" value="1"/>
</dbReference>
<dbReference type="GO" id="GO:0003700">
    <property type="term" value="F:DNA-binding transcription factor activity"/>
    <property type="evidence" value="ECO:0007669"/>
    <property type="project" value="InterPro"/>
</dbReference>
<dbReference type="GO" id="GO:0045892">
    <property type="term" value="P:negative regulation of DNA-templated transcription"/>
    <property type="evidence" value="ECO:0007669"/>
    <property type="project" value="TreeGrafter"/>
</dbReference>
<evidence type="ECO:0000256" key="3">
    <source>
        <dbReference type="ARBA" id="ARBA00011738"/>
    </source>
</evidence>
<dbReference type="GO" id="GO:0005829">
    <property type="term" value="C:cytosol"/>
    <property type="evidence" value="ECO:0007669"/>
    <property type="project" value="TreeGrafter"/>
</dbReference>
<evidence type="ECO:0000256" key="5">
    <source>
        <dbReference type="ARBA" id="ARBA00022491"/>
    </source>
</evidence>
<dbReference type="InterPro" id="IPR036390">
    <property type="entry name" value="WH_DNA-bd_sf"/>
</dbReference>
<keyword evidence="8" id="KW-0408">Iron</keyword>
<dbReference type="PANTHER" id="PTHR33202">
    <property type="entry name" value="ZINC UPTAKE REGULATION PROTEIN"/>
    <property type="match status" value="1"/>
</dbReference>
<dbReference type="AlphaFoldDB" id="A0A1W1BQB3"/>
<evidence type="ECO:0000256" key="2">
    <source>
        <dbReference type="ARBA" id="ARBA00007957"/>
    </source>
</evidence>
<comment type="similarity">
    <text evidence="2">Belongs to the Fur family.</text>
</comment>
<dbReference type="CDD" id="cd07153">
    <property type="entry name" value="Fur_like"/>
    <property type="match status" value="1"/>
</dbReference>
<keyword evidence="4" id="KW-0963">Cytoplasm</keyword>
<reference evidence="12" key="1">
    <citation type="submission" date="2016-10" db="EMBL/GenBank/DDBJ databases">
        <authorList>
            <person name="de Groot N.N."/>
        </authorList>
    </citation>
    <scope>NUCLEOTIDE SEQUENCE</scope>
</reference>
<protein>
    <submittedName>
        <fullName evidence="12">Ferric uptake regulation protein FUR</fullName>
    </submittedName>
</protein>
<dbReference type="InterPro" id="IPR002481">
    <property type="entry name" value="FUR"/>
</dbReference>
<keyword evidence="9" id="KW-0805">Transcription regulation</keyword>
<dbReference type="InterPro" id="IPR036388">
    <property type="entry name" value="WH-like_DNA-bd_sf"/>
</dbReference>
<dbReference type="InterPro" id="IPR043135">
    <property type="entry name" value="Fur_C"/>
</dbReference>
<evidence type="ECO:0000256" key="7">
    <source>
        <dbReference type="ARBA" id="ARBA00022833"/>
    </source>
</evidence>
<evidence type="ECO:0000256" key="8">
    <source>
        <dbReference type="ARBA" id="ARBA00023004"/>
    </source>
</evidence>
<evidence type="ECO:0000256" key="6">
    <source>
        <dbReference type="ARBA" id="ARBA00022723"/>
    </source>
</evidence>
<dbReference type="Gene3D" id="1.10.10.10">
    <property type="entry name" value="Winged helix-like DNA-binding domain superfamily/Winged helix DNA-binding domain"/>
    <property type="match status" value="1"/>
</dbReference>
<keyword evidence="6" id="KW-0479">Metal-binding</keyword>
<keyword evidence="10" id="KW-0238">DNA-binding</keyword>
<keyword evidence="7" id="KW-0862">Zinc</keyword>
<gene>
    <name evidence="12" type="ORF">MNB_SUP05-5-377</name>
</gene>
<sequence length="135" mass="15944">MLGKQGLKKVGLKVTLPRLKVLEILETSDNRHMSAEEIYHQVLKVKQDVSFATIYRILNQFENSNIVKKLYFEDNTHKYEIINEHHDHLICVKCNKIQEFVDNVIEEHQKNIAKKYNFQLTDHNLNLYGICEECS</sequence>
<proteinExistence type="inferred from homology"/>
<evidence type="ECO:0000256" key="9">
    <source>
        <dbReference type="ARBA" id="ARBA00023015"/>
    </source>
</evidence>
<dbReference type="FunFam" id="3.30.1490.190:FF:000001">
    <property type="entry name" value="Ferric uptake regulation protein"/>
    <property type="match status" value="1"/>
</dbReference>
<organism evidence="12">
    <name type="scientific">hydrothermal vent metagenome</name>
    <dbReference type="NCBI Taxonomy" id="652676"/>
    <lineage>
        <taxon>unclassified sequences</taxon>
        <taxon>metagenomes</taxon>
        <taxon>ecological metagenomes</taxon>
    </lineage>
</organism>
<accession>A0A1W1BQB3</accession>
<keyword evidence="5" id="KW-0678">Repressor</keyword>
<dbReference type="GO" id="GO:1900705">
    <property type="term" value="P:negative regulation of siderophore biosynthetic process"/>
    <property type="evidence" value="ECO:0007669"/>
    <property type="project" value="TreeGrafter"/>
</dbReference>
<dbReference type="GO" id="GO:0000976">
    <property type="term" value="F:transcription cis-regulatory region binding"/>
    <property type="evidence" value="ECO:0007669"/>
    <property type="project" value="TreeGrafter"/>
</dbReference>
<evidence type="ECO:0000313" key="12">
    <source>
        <dbReference type="EMBL" id="SFV55671.1"/>
    </source>
</evidence>
<evidence type="ECO:0000256" key="4">
    <source>
        <dbReference type="ARBA" id="ARBA00022490"/>
    </source>
</evidence>
<comment type="subcellular location">
    <subcellularLocation>
        <location evidence="1">Cytoplasm</location>
    </subcellularLocation>
</comment>
<dbReference type="Gene3D" id="3.30.1490.190">
    <property type="match status" value="1"/>
</dbReference>
<evidence type="ECO:0000256" key="10">
    <source>
        <dbReference type="ARBA" id="ARBA00023125"/>
    </source>
</evidence>